<gene>
    <name evidence="1" type="ORF">DFO60_2963</name>
</gene>
<evidence type="ECO:0000313" key="1">
    <source>
        <dbReference type="EMBL" id="RED02924.1"/>
    </source>
</evidence>
<organism evidence="1 2">
    <name type="scientific">Ectopseudomonas oleovorans</name>
    <name type="common">Pseudomonas oleovorans</name>
    <dbReference type="NCBI Taxonomy" id="301"/>
    <lineage>
        <taxon>Bacteria</taxon>
        <taxon>Pseudomonadati</taxon>
        <taxon>Pseudomonadota</taxon>
        <taxon>Gammaproteobacteria</taxon>
        <taxon>Pseudomonadales</taxon>
        <taxon>Pseudomonadaceae</taxon>
        <taxon>Ectopseudomonas</taxon>
    </lineage>
</organism>
<dbReference type="Gene3D" id="3.40.50.11010">
    <property type="match status" value="1"/>
</dbReference>
<evidence type="ECO:0000313" key="2">
    <source>
        <dbReference type="Proteomes" id="UP000256988"/>
    </source>
</evidence>
<dbReference type="PANTHER" id="PTHR12526">
    <property type="entry name" value="GLYCOSYLTRANSFERASE"/>
    <property type="match status" value="1"/>
</dbReference>
<dbReference type="RefSeq" id="WP_115946292.1">
    <property type="nucleotide sequence ID" value="NZ_QRDL01000004.1"/>
</dbReference>
<dbReference type="Pfam" id="PF13692">
    <property type="entry name" value="Glyco_trans_1_4"/>
    <property type="match status" value="1"/>
</dbReference>
<dbReference type="EMBL" id="QRDL01000004">
    <property type="protein sequence ID" value="RED02924.1"/>
    <property type="molecule type" value="Genomic_DNA"/>
</dbReference>
<keyword evidence="1" id="KW-0808">Transferase</keyword>
<dbReference type="GO" id="GO:0016740">
    <property type="term" value="F:transferase activity"/>
    <property type="evidence" value="ECO:0007669"/>
    <property type="project" value="UniProtKB-KW"/>
</dbReference>
<protein>
    <submittedName>
        <fullName evidence="1">Glycosyltransferase involved in cell wall biosynthesis</fullName>
    </submittedName>
</protein>
<dbReference type="Proteomes" id="UP000256988">
    <property type="component" value="Unassembled WGS sequence"/>
</dbReference>
<sequence>MADSQHASLQSFVLFATADWDEPYWTNKQHSAQALAALDFKVLYVESVGLRAPRGQSARDWGRLKDRLVKGLKSLLLGASERQPNIYVLSPLLIPAGYRHPALRYLNKLLLRWSLSRSMKLYSLGNPAIWTYHPFMLDILGYFKNPKILYHCVDDLGAVPGVDSVKFAEEEEKLLKMADTVFATAPALARRCLTLNPNSHYLSNVVDIEHFGKALEPAPIPEEVAAISEPRIVYHGVLSDFKMDFSLILDAARRRPEWSWVFIGEEREGQRSPLLAEIARLPNVHFLGYRNYQELPSYLRGMQVGILPSLINKYTDSMFPMKYYEYLAAGLPVVATPLNALRDQVHHIEFGETADDFCMAIHRQLQQGTLSRAQIADVVGDNTWMGRTQKMVRALNNNTQERHR</sequence>
<dbReference type="AlphaFoldDB" id="A0A3D9EIC5"/>
<accession>A0A3D9EIC5</accession>
<name>A0A3D9EIC5_ECTOL</name>
<dbReference type="PANTHER" id="PTHR12526:SF630">
    <property type="entry name" value="GLYCOSYLTRANSFERASE"/>
    <property type="match status" value="1"/>
</dbReference>
<reference evidence="1 2" key="1">
    <citation type="submission" date="2018-07" db="EMBL/GenBank/DDBJ databases">
        <title>Genome sequencing of rice bacterial endophytes.</title>
        <authorList>
            <person name="Venturi V."/>
        </authorList>
    </citation>
    <scope>NUCLEOTIDE SEQUENCE [LARGE SCALE GENOMIC DNA]</scope>
    <source>
        <strain evidence="1 2">AG1002</strain>
    </source>
</reference>
<comment type="caution">
    <text evidence="1">The sequence shown here is derived from an EMBL/GenBank/DDBJ whole genome shotgun (WGS) entry which is preliminary data.</text>
</comment>
<dbReference type="SUPFAM" id="SSF53756">
    <property type="entry name" value="UDP-Glycosyltransferase/glycogen phosphorylase"/>
    <property type="match status" value="1"/>
</dbReference>
<proteinExistence type="predicted"/>
<dbReference type="Gene3D" id="3.40.50.2000">
    <property type="entry name" value="Glycogen Phosphorylase B"/>
    <property type="match status" value="1"/>
</dbReference>